<dbReference type="AlphaFoldDB" id="A0AAD4MIQ2"/>
<sequence>MADHHEHNFKTAATGVGKAIETLKDSLKVIEQHGKGATALSKPKQELTTIKEKLTKVIKTLGELKNEAKSEDGMFYNVICESSKFVDDLTKALEVALKVEDKDMDIESRRRQL</sequence>
<gene>
    <name evidence="1" type="ORF">DdX_19511</name>
</gene>
<accession>A0AAD4MIQ2</accession>
<evidence type="ECO:0000313" key="1">
    <source>
        <dbReference type="EMBL" id="KAI1695573.1"/>
    </source>
</evidence>
<comment type="caution">
    <text evidence="1">The sequence shown here is derived from an EMBL/GenBank/DDBJ whole genome shotgun (WGS) entry which is preliminary data.</text>
</comment>
<name>A0AAD4MIQ2_9BILA</name>
<reference evidence="1" key="1">
    <citation type="submission" date="2022-01" db="EMBL/GenBank/DDBJ databases">
        <title>Genome Sequence Resource for Two Populations of Ditylenchus destructor, the Migratory Endoparasitic Phytonematode.</title>
        <authorList>
            <person name="Zhang H."/>
            <person name="Lin R."/>
            <person name="Xie B."/>
        </authorList>
    </citation>
    <scope>NUCLEOTIDE SEQUENCE</scope>
    <source>
        <strain evidence="1">BazhouSP</strain>
    </source>
</reference>
<protein>
    <submittedName>
        <fullName evidence="1">Uncharacterized protein</fullName>
    </submittedName>
</protein>
<keyword evidence="2" id="KW-1185">Reference proteome</keyword>
<dbReference type="EMBL" id="JAKKPZ010000391">
    <property type="protein sequence ID" value="KAI1695573.1"/>
    <property type="molecule type" value="Genomic_DNA"/>
</dbReference>
<proteinExistence type="predicted"/>
<organism evidence="1 2">
    <name type="scientific">Ditylenchus destructor</name>
    <dbReference type="NCBI Taxonomy" id="166010"/>
    <lineage>
        <taxon>Eukaryota</taxon>
        <taxon>Metazoa</taxon>
        <taxon>Ecdysozoa</taxon>
        <taxon>Nematoda</taxon>
        <taxon>Chromadorea</taxon>
        <taxon>Rhabditida</taxon>
        <taxon>Tylenchina</taxon>
        <taxon>Tylenchomorpha</taxon>
        <taxon>Sphaerularioidea</taxon>
        <taxon>Anguinidae</taxon>
        <taxon>Anguininae</taxon>
        <taxon>Ditylenchus</taxon>
    </lineage>
</organism>
<evidence type="ECO:0000313" key="2">
    <source>
        <dbReference type="Proteomes" id="UP001201812"/>
    </source>
</evidence>
<dbReference type="Proteomes" id="UP001201812">
    <property type="component" value="Unassembled WGS sequence"/>
</dbReference>